<dbReference type="SUPFAM" id="SSF48498">
    <property type="entry name" value="Tetracyclin repressor-like, C-terminal domain"/>
    <property type="match status" value="1"/>
</dbReference>
<gene>
    <name evidence="7" type="ORF">GCM10010508_28380</name>
</gene>
<evidence type="ECO:0000313" key="8">
    <source>
        <dbReference type="Proteomes" id="UP000608955"/>
    </source>
</evidence>
<dbReference type="InterPro" id="IPR050109">
    <property type="entry name" value="HTH-type_TetR-like_transc_reg"/>
</dbReference>
<dbReference type="InterPro" id="IPR036271">
    <property type="entry name" value="Tet_transcr_reg_TetR-rel_C_sf"/>
</dbReference>
<dbReference type="GO" id="GO:0000976">
    <property type="term" value="F:transcription cis-regulatory region binding"/>
    <property type="evidence" value="ECO:0007669"/>
    <property type="project" value="TreeGrafter"/>
</dbReference>
<feature type="compositionally biased region" description="Basic and acidic residues" evidence="5">
    <location>
        <begin position="1"/>
        <end position="21"/>
    </location>
</feature>
<dbReference type="InterPro" id="IPR009057">
    <property type="entry name" value="Homeodomain-like_sf"/>
</dbReference>
<dbReference type="PRINTS" id="PR00455">
    <property type="entry name" value="HTHTETR"/>
</dbReference>
<keyword evidence="2 4" id="KW-0238">DNA-binding</keyword>
<dbReference type="Pfam" id="PF00440">
    <property type="entry name" value="TetR_N"/>
    <property type="match status" value="1"/>
</dbReference>
<dbReference type="Gene3D" id="1.10.357.10">
    <property type="entry name" value="Tetracycline Repressor, domain 2"/>
    <property type="match status" value="1"/>
</dbReference>
<comment type="caution">
    <text evidence="7">The sequence shown here is derived from an EMBL/GenBank/DDBJ whole genome shotgun (WGS) entry which is preliminary data.</text>
</comment>
<feature type="DNA-binding region" description="H-T-H motif" evidence="4">
    <location>
        <begin position="68"/>
        <end position="87"/>
    </location>
</feature>
<protein>
    <submittedName>
        <fullName evidence="7">Gamma-butyrolactone-binding protein</fullName>
    </submittedName>
</protein>
<dbReference type="PROSITE" id="PS01081">
    <property type="entry name" value="HTH_TETR_1"/>
    <property type="match status" value="1"/>
</dbReference>
<evidence type="ECO:0000313" key="7">
    <source>
        <dbReference type="EMBL" id="GHD89176.1"/>
    </source>
</evidence>
<dbReference type="SUPFAM" id="SSF46689">
    <property type="entry name" value="Homeodomain-like"/>
    <property type="match status" value="1"/>
</dbReference>
<evidence type="ECO:0000256" key="4">
    <source>
        <dbReference type="PROSITE-ProRule" id="PRU00335"/>
    </source>
</evidence>
<keyword evidence="1" id="KW-0805">Transcription regulation</keyword>
<dbReference type="PANTHER" id="PTHR30055:SF234">
    <property type="entry name" value="HTH-TYPE TRANSCRIPTIONAL REGULATOR BETI"/>
    <property type="match status" value="1"/>
</dbReference>
<keyword evidence="3" id="KW-0804">Transcription</keyword>
<feature type="domain" description="HTH tetR-type" evidence="6">
    <location>
        <begin position="45"/>
        <end position="105"/>
    </location>
</feature>
<dbReference type="GO" id="GO:0003700">
    <property type="term" value="F:DNA-binding transcription factor activity"/>
    <property type="evidence" value="ECO:0007669"/>
    <property type="project" value="TreeGrafter"/>
</dbReference>
<evidence type="ECO:0000256" key="5">
    <source>
        <dbReference type="SAM" id="MobiDB-lite"/>
    </source>
</evidence>
<dbReference type="AlphaFoldDB" id="A0A918Y3W7"/>
<accession>A0A918Y3W7</accession>
<reference evidence="7" key="1">
    <citation type="journal article" date="2014" name="Int. J. Syst. Evol. Microbiol.">
        <title>Complete genome sequence of Corynebacterium casei LMG S-19264T (=DSM 44701T), isolated from a smear-ripened cheese.</title>
        <authorList>
            <consortium name="US DOE Joint Genome Institute (JGI-PGF)"/>
            <person name="Walter F."/>
            <person name="Albersmeier A."/>
            <person name="Kalinowski J."/>
            <person name="Ruckert C."/>
        </authorList>
    </citation>
    <scope>NUCLEOTIDE SEQUENCE</scope>
    <source>
        <strain evidence="7">JCM 4654</strain>
    </source>
</reference>
<evidence type="ECO:0000256" key="3">
    <source>
        <dbReference type="ARBA" id="ARBA00023163"/>
    </source>
</evidence>
<evidence type="ECO:0000256" key="1">
    <source>
        <dbReference type="ARBA" id="ARBA00023015"/>
    </source>
</evidence>
<dbReference type="InterPro" id="IPR001647">
    <property type="entry name" value="HTH_TetR"/>
</dbReference>
<sequence>MPAERFDFGRERMAGSARDRPGAPAPTRPARRSEGVLMARQERAIRTRRAILEAAGAVFDEHGYTSATIAMVLERAAVTKGALYFHFPSKESLAQAVLDEQVPLGAVPQQPCKLQEVIDTTFVVGHRLLGSALLRGGVRLTVDQCAPPGVDHTGPFLRWAEHLVALMRQAEERGELLPTVEPRDTVELLVGAFAGIQLMSRALTGRADLGHRISVLWGHVLPAIAVPGLLLGLDAGPDRGARVLAGMSAGTTSPA</sequence>
<evidence type="ECO:0000256" key="2">
    <source>
        <dbReference type="ARBA" id="ARBA00023125"/>
    </source>
</evidence>
<proteinExistence type="predicted"/>
<dbReference type="InterPro" id="IPR023772">
    <property type="entry name" value="DNA-bd_HTH_TetR-type_CS"/>
</dbReference>
<dbReference type="EMBL" id="BMVF01000006">
    <property type="protein sequence ID" value="GHD89176.1"/>
    <property type="molecule type" value="Genomic_DNA"/>
</dbReference>
<dbReference type="NCBIfam" id="NF041196">
    <property type="entry name" value="ScbR_bind_reg"/>
    <property type="match status" value="1"/>
</dbReference>
<evidence type="ECO:0000259" key="6">
    <source>
        <dbReference type="PROSITE" id="PS50977"/>
    </source>
</evidence>
<reference evidence="7" key="2">
    <citation type="submission" date="2020-09" db="EMBL/GenBank/DDBJ databases">
        <authorList>
            <person name="Sun Q."/>
            <person name="Ohkuma M."/>
        </authorList>
    </citation>
    <scope>NUCLEOTIDE SEQUENCE</scope>
    <source>
        <strain evidence="7">JCM 4654</strain>
    </source>
</reference>
<feature type="region of interest" description="Disordered" evidence="5">
    <location>
        <begin position="1"/>
        <end position="32"/>
    </location>
</feature>
<organism evidence="7 8">
    <name type="scientific">Streptomyces naganishii JCM 4654</name>
    <dbReference type="NCBI Taxonomy" id="1306179"/>
    <lineage>
        <taxon>Bacteria</taxon>
        <taxon>Bacillati</taxon>
        <taxon>Actinomycetota</taxon>
        <taxon>Actinomycetes</taxon>
        <taxon>Kitasatosporales</taxon>
        <taxon>Streptomycetaceae</taxon>
        <taxon>Streptomyces</taxon>
    </lineage>
</organism>
<dbReference type="PANTHER" id="PTHR30055">
    <property type="entry name" value="HTH-TYPE TRANSCRIPTIONAL REGULATOR RUTR"/>
    <property type="match status" value="1"/>
</dbReference>
<name>A0A918Y3W7_9ACTN</name>
<dbReference type="InterPro" id="IPR047923">
    <property type="entry name" value="ArpA-like"/>
</dbReference>
<keyword evidence="8" id="KW-1185">Reference proteome</keyword>
<dbReference type="Proteomes" id="UP000608955">
    <property type="component" value="Unassembled WGS sequence"/>
</dbReference>
<dbReference type="PROSITE" id="PS50977">
    <property type="entry name" value="HTH_TETR_2"/>
    <property type="match status" value="1"/>
</dbReference>